<dbReference type="GO" id="GO:0003700">
    <property type="term" value="F:DNA-binding transcription factor activity"/>
    <property type="evidence" value="ECO:0007669"/>
    <property type="project" value="TreeGrafter"/>
</dbReference>
<feature type="domain" description="IclR-ED" evidence="7">
    <location>
        <begin position="119"/>
        <end position="302"/>
    </location>
</feature>
<dbReference type="GO" id="GO:0045892">
    <property type="term" value="P:negative regulation of DNA-templated transcription"/>
    <property type="evidence" value="ECO:0007669"/>
    <property type="project" value="TreeGrafter"/>
</dbReference>
<sequence>MAEQQETPTSETPISDQGDLRRTAHHMMPRSSRATSAGQSRGNAAPMEKPHDREFVNAVARALAILHSFDGAEAVLGNHQIAARTGLAKSTIARLTHTLLRTGHLARVRHGDGYRLGIGTLTFASTALRGLELRRVIRGCLAEIAALVSGTIGLAARDGLEMVYLDYARAAHVLSLHSTIGSRVPLAETAAGRAWIIAQPQAEQENLLASLTERDAAAGRALSAWLDDYRDAFARDGYVISCGAWNPYVNGVGVPVFFPAYGATMVLVAGVLAAEYDRDRLDREVAPLLRDLATRLAGLEDQTK</sequence>
<dbReference type="Gene3D" id="3.30.450.40">
    <property type="match status" value="1"/>
</dbReference>
<evidence type="ECO:0000259" key="6">
    <source>
        <dbReference type="PROSITE" id="PS51077"/>
    </source>
</evidence>
<dbReference type="Gene3D" id="1.10.10.10">
    <property type="entry name" value="Winged helix-like DNA-binding domain superfamily/Winged helix DNA-binding domain"/>
    <property type="match status" value="1"/>
</dbReference>
<reference evidence="8" key="1">
    <citation type="journal article" date="2020" name="mSystems">
        <title>Genome- and Community-Level Interaction Insights into Carbon Utilization and Element Cycling Functions of Hydrothermarchaeota in Hydrothermal Sediment.</title>
        <authorList>
            <person name="Zhou Z."/>
            <person name="Liu Y."/>
            <person name="Xu W."/>
            <person name="Pan J."/>
            <person name="Luo Z.H."/>
            <person name="Li M."/>
        </authorList>
    </citation>
    <scope>NUCLEOTIDE SEQUENCE</scope>
    <source>
        <strain evidence="8">SpSt-997</strain>
    </source>
</reference>
<accession>A0A8J4HE26</accession>
<dbReference type="InterPro" id="IPR036388">
    <property type="entry name" value="WH-like_DNA-bd_sf"/>
</dbReference>
<keyword evidence="5" id="KW-1133">Transmembrane helix</keyword>
<comment type="caution">
    <text evidence="8">The sequence shown here is derived from an EMBL/GenBank/DDBJ whole genome shotgun (WGS) entry which is preliminary data.</text>
</comment>
<feature type="region of interest" description="Disordered" evidence="4">
    <location>
        <begin position="1"/>
        <end position="51"/>
    </location>
</feature>
<name>A0A8J4HE26_9PROT</name>
<dbReference type="PANTHER" id="PTHR30136">
    <property type="entry name" value="HELIX-TURN-HELIX TRANSCRIPTIONAL REGULATOR, ICLR FAMILY"/>
    <property type="match status" value="1"/>
</dbReference>
<gene>
    <name evidence="8" type="ORF">ENY07_09955</name>
</gene>
<organism evidence="8">
    <name type="scientific">Acidicaldus sp</name>
    <dbReference type="NCBI Taxonomy" id="1872105"/>
    <lineage>
        <taxon>Bacteria</taxon>
        <taxon>Pseudomonadati</taxon>
        <taxon>Pseudomonadota</taxon>
        <taxon>Alphaproteobacteria</taxon>
        <taxon>Acetobacterales</taxon>
        <taxon>Acetobacteraceae</taxon>
        <taxon>Acidicaldus</taxon>
    </lineage>
</organism>
<dbReference type="InterPro" id="IPR036390">
    <property type="entry name" value="WH_DNA-bd_sf"/>
</dbReference>
<keyword evidence="1" id="KW-0805">Transcription regulation</keyword>
<feature type="domain" description="HTH iclR-type" evidence="6">
    <location>
        <begin position="56"/>
        <end position="118"/>
    </location>
</feature>
<keyword evidence="5" id="KW-0812">Transmembrane</keyword>
<dbReference type="SMART" id="SM00346">
    <property type="entry name" value="HTH_ICLR"/>
    <property type="match status" value="1"/>
</dbReference>
<feature type="compositionally biased region" description="Polar residues" evidence="4">
    <location>
        <begin position="32"/>
        <end position="42"/>
    </location>
</feature>
<keyword evidence="2" id="KW-0238">DNA-binding</keyword>
<dbReference type="AlphaFoldDB" id="A0A8J4HE26"/>
<evidence type="ECO:0000259" key="7">
    <source>
        <dbReference type="PROSITE" id="PS51078"/>
    </source>
</evidence>
<dbReference type="SUPFAM" id="SSF55781">
    <property type="entry name" value="GAF domain-like"/>
    <property type="match status" value="1"/>
</dbReference>
<proteinExistence type="predicted"/>
<dbReference type="InterPro" id="IPR029016">
    <property type="entry name" value="GAF-like_dom_sf"/>
</dbReference>
<keyword evidence="5" id="KW-0472">Membrane</keyword>
<evidence type="ECO:0000256" key="2">
    <source>
        <dbReference type="ARBA" id="ARBA00023125"/>
    </source>
</evidence>
<protein>
    <submittedName>
        <fullName evidence="8">IclR family transcriptional regulator</fullName>
    </submittedName>
</protein>
<evidence type="ECO:0000313" key="8">
    <source>
        <dbReference type="EMBL" id="HGC43525.1"/>
    </source>
</evidence>
<dbReference type="EMBL" id="DTQM01000190">
    <property type="protein sequence ID" value="HGC43525.1"/>
    <property type="molecule type" value="Genomic_DNA"/>
</dbReference>
<dbReference type="InterPro" id="IPR050707">
    <property type="entry name" value="HTH_MetabolicPath_Reg"/>
</dbReference>
<feature type="transmembrane region" description="Helical" evidence="5">
    <location>
        <begin position="256"/>
        <end position="274"/>
    </location>
</feature>
<dbReference type="PROSITE" id="PS51077">
    <property type="entry name" value="HTH_ICLR"/>
    <property type="match status" value="1"/>
</dbReference>
<feature type="compositionally biased region" description="Polar residues" evidence="4">
    <location>
        <begin position="1"/>
        <end position="15"/>
    </location>
</feature>
<dbReference type="PROSITE" id="PS51078">
    <property type="entry name" value="ICLR_ED"/>
    <property type="match status" value="1"/>
</dbReference>
<dbReference type="InterPro" id="IPR005471">
    <property type="entry name" value="Tscrpt_reg_IclR_N"/>
</dbReference>
<dbReference type="SUPFAM" id="SSF46785">
    <property type="entry name" value="Winged helix' DNA-binding domain"/>
    <property type="match status" value="1"/>
</dbReference>
<dbReference type="InterPro" id="IPR014757">
    <property type="entry name" value="Tscrpt_reg_IclR_C"/>
</dbReference>
<evidence type="ECO:0000256" key="5">
    <source>
        <dbReference type="SAM" id="Phobius"/>
    </source>
</evidence>
<dbReference type="PANTHER" id="PTHR30136:SF33">
    <property type="entry name" value="TRANSCRIPTIONAL REGULATORY PROTEIN"/>
    <property type="match status" value="1"/>
</dbReference>
<evidence type="ECO:0000256" key="1">
    <source>
        <dbReference type="ARBA" id="ARBA00023015"/>
    </source>
</evidence>
<keyword evidence="3" id="KW-0804">Transcription</keyword>
<evidence type="ECO:0000256" key="3">
    <source>
        <dbReference type="ARBA" id="ARBA00023163"/>
    </source>
</evidence>
<evidence type="ECO:0000256" key="4">
    <source>
        <dbReference type="SAM" id="MobiDB-lite"/>
    </source>
</evidence>
<dbReference type="Pfam" id="PF01614">
    <property type="entry name" value="IclR_C"/>
    <property type="match status" value="1"/>
</dbReference>
<dbReference type="GO" id="GO:0003677">
    <property type="term" value="F:DNA binding"/>
    <property type="evidence" value="ECO:0007669"/>
    <property type="project" value="UniProtKB-KW"/>
</dbReference>
<dbReference type="Pfam" id="PF09339">
    <property type="entry name" value="HTH_IclR"/>
    <property type="match status" value="1"/>
</dbReference>